<dbReference type="GO" id="GO:0016758">
    <property type="term" value="F:hexosyltransferase activity"/>
    <property type="evidence" value="ECO:0007669"/>
    <property type="project" value="UniProtKB-ARBA"/>
</dbReference>
<dbReference type="EMBL" id="CABPSJ010000006">
    <property type="protein sequence ID" value="VVE40274.1"/>
    <property type="molecule type" value="Genomic_DNA"/>
</dbReference>
<accession>A0A5E4XV89</accession>
<dbReference type="PANTHER" id="PTHR22916:SF3">
    <property type="entry name" value="UDP-GLCNAC:BETAGAL BETA-1,3-N-ACETYLGLUCOSAMINYLTRANSFERASE-LIKE PROTEIN 1"/>
    <property type="match status" value="1"/>
</dbReference>
<dbReference type="Gene3D" id="3.90.550.10">
    <property type="entry name" value="Spore Coat Polysaccharide Biosynthesis Protein SpsA, Chain A"/>
    <property type="match status" value="1"/>
</dbReference>
<dbReference type="GeneID" id="47012636"/>
<proteinExistence type="predicted"/>
<evidence type="ECO:0000313" key="2">
    <source>
        <dbReference type="EMBL" id="VVE40274.1"/>
    </source>
</evidence>
<reference evidence="2 3" key="1">
    <citation type="submission" date="2019-08" db="EMBL/GenBank/DDBJ databases">
        <authorList>
            <person name="Peeters C."/>
        </authorList>
    </citation>
    <scope>NUCLEOTIDE SEQUENCE [LARGE SCALE GENOMIC DNA]</scope>
    <source>
        <strain evidence="2 3">LMG 31110</strain>
    </source>
</reference>
<dbReference type="AlphaFoldDB" id="A0A5E4XV89"/>
<protein>
    <submittedName>
        <fullName evidence="2">Glycosyl transferase family 2</fullName>
    </submittedName>
</protein>
<dbReference type="Proteomes" id="UP000337189">
    <property type="component" value="Unassembled WGS sequence"/>
</dbReference>
<dbReference type="InterPro" id="IPR029044">
    <property type="entry name" value="Nucleotide-diphossugar_trans"/>
</dbReference>
<dbReference type="InterPro" id="IPR001173">
    <property type="entry name" value="Glyco_trans_2-like"/>
</dbReference>
<evidence type="ECO:0000259" key="1">
    <source>
        <dbReference type="Pfam" id="PF00535"/>
    </source>
</evidence>
<dbReference type="SUPFAM" id="SSF53448">
    <property type="entry name" value="Nucleotide-diphospho-sugar transferases"/>
    <property type="match status" value="1"/>
</dbReference>
<keyword evidence="2" id="KW-0808">Transferase</keyword>
<dbReference type="Pfam" id="PF00535">
    <property type="entry name" value="Glycos_transf_2"/>
    <property type="match status" value="1"/>
</dbReference>
<organism evidence="2 3">
    <name type="scientific">Pandoraea communis</name>
    <dbReference type="NCBI Taxonomy" id="2508297"/>
    <lineage>
        <taxon>Bacteria</taxon>
        <taxon>Pseudomonadati</taxon>
        <taxon>Pseudomonadota</taxon>
        <taxon>Betaproteobacteria</taxon>
        <taxon>Burkholderiales</taxon>
        <taxon>Burkholderiaceae</taxon>
        <taxon>Pandoraea</taxon>
    </lineage>
</organism>
<evidence type="ECO:0000313" key="3">
    <source>
        <dbReference type="Proteomes" id="UP000337189"/>
    </source>
</evidence>
<gene>
    <name evidence="2" type="ORF">PCO31110_04168</name>
</gene>
<name>A0A5E4XV89_9BURK</name>
<dbReference type="OrthoDB" id="9802649at2"/>
<dbReference type="PANTHER" id="PTHR22916">
    <property type="entry name" value="GLYCOSYLTRANSFERASE"/>
    <property type="match status" value="1"/>
</dbReference>
<feature type="domain" description="Glycosyltransferase 2-like" evidence="1">
    <location>
        <begin position="7"/>
        <end position="160"/>
    </location>
</feature>
<dbReference type="RefSeq" id="WP_048628162.1">
    <property type="nucleotide sequence ID" value="NZ_CABPSJ010000006.1"/>
</dbReference>
<sequence>MTRPRISVLLAVFNGEAFLSQQLESLAAQSMLPDELVVCDDASTDASWHILERYAACAPFAVRMQRNEKNLGYSRNFGCCLEMAQGEILFFCDQDDVWFPEKIASVVQKMESRDDVLLVIHDGKLVDENLIWQGACKLGQVKALYAPERFVTGSLTVIRRPLATLAQPLPDQISHDVWIHALALALDARQIDPQPLQLIRRHGRNASLGRSSTLRPFTRWQAMLLRCRWRDHQYWEEEAYVDREVVRRLRFRAQTVGPFIRSDLPVRLARLLRRAKRIERWRSWPGSRFLFKFL</sequence>